<protein>
    <submittedName>
        <fullName evidence="2">Uncharacterized protein</fullName>
    </submittedName>
</protein>
<sequence>MSKHSLHASDAGDDAFAPQPKRPNIGSSSPPCSDIGALTDGLDLFGGPDFSSDLPDGLHLDLPDGLHLDLPDSLHLGLPSLSLPLDAQPSPPQSIALSADQSSAISPSALLDDIKRLVADNLTRLILQHHSSDLGRLLPCLPIDESLDRPGSPSKSQPSGARSRTSPPCHDISGGTHVDDDAAVESWPSKPHEWLPPSTTSVAHWSVYRDNFATPSPSTGHAEAQSLSLTPTPLPPYQGLGPGVGPRTSSKSTSICWWDRFRQVPLHRLHVTAAQVGELHQTTLSALHALRNYPAVFGTTASQNSFGHLIRAAWEPSTTASIYANRHLHDSVHRSSPRADSLDRPAQACYSSGRAPRYLGSPEPQAAQFVERWQCDQDA</sequence>
<proteinExistence type="predicted"/>
<evidence type="ECO:0000313" key="2">
    <source>
        <dbReference type="EMBL" id="KAF1910980.1"/>
    </source>
</evidence>
<feature type="region of interest" description="Disordered" evidence="1">
    <location>
        <begin position="145"/>
        <end position="195"/>
    </location>
</feature>
<dbReference type="EMBL" id="ML979147">
    <property type="protein sequence ID" value="KAF1910980.1"/>
    <property type="molecule type" value="Genomic_DNA"/>
</dbReference>
<name>A0A6A5Q7R8_AMPQU</name>
<dbReference type="AlphaFoldDB" id="A0A6A5Q7R8"/>
<organism evidence="2 3">
    <name type="scientific">Ampelomyces quisqualis</name>
    <name type="common">Powdery mildew agent</name>
    <dbReference type="NCBI Taxonomy" id="50730"/>
    <lineage>
        <taxon>Eukaryota</taxon>
        <taxon>Fungi</taxon>
        <taxon>Dikarya</taxon>
        <taxon>Ascomycota</taxon>
        <taxon>Pezizomycotina</taxon>
        <taxon>Dothideomycetes</taxon>
        <taxon>Pleosporomycetidae</taxon>
        <taxon>Pleosporales</taxon>
        <taxon>Pleosporineae</taxon>
        <taxon>Phaeosphaeriaceae</taxon>
        <taxon>Ampelomyces</taxon>
    </lineage>
</organism>
<gene>
    <name evidence="2" type="ORF">BDU57DRAFT_533772</name>
</gene>
<reference evidence="2" key="1">
    <citation type="journal article" date="2020" name="Stud. Mycol.">
        <title>101 Dothideomycetes genomes: a test case for predicting lifestyles and emergence of pathogens.</title>
        <authorList>
            <person name="Haridas S."/>
            <person name="Albert R."/>
            <person name="Binder M."/>
            <person name="Bloem J."/>
            <person name="Labutti K."/>
            <person name="Salamov A."/>
            <person name="Andreopoulos B."/>
            <person name="Baker S."/>
            <person name="Barry K."/>
            <person name="Bills G."/>
            <person name="Bluhm B."/>
            <person name="Cannon C."/>
            <person name="Castanera R."/>
            <person name="Culley D."/>
            <person name="Daum C."/>
            <person name="Ezra D."/>
            <person name="Gonzalez J."/>
            <person name="Henrissat B."/>
            <person name="Kuo A."/>
            <person name="Liang C."/>
            <person name="Lipzen A."/>
            <person name="Lutzoni F."/>
            <person name="Magnuson J."/>
            <person name="Mondo S."/>
            <person name="Nolan M."/>
            <person name="Ohm R."/>
            <person name="Pangilinan J."/>
            <person name="Park H.-J."/>
            <person name="Ramirez L."/>
            <person name="Alfaro M."/>
            <person name="Sun H."/>
            <person name="Tritt A."/>
            <person name="Yoshinaga Y."/>
            <person name="Zwiers L.-H."/>
            <person name="Turgeon B."/>
            <person name="Goodwin S."/>
            <person name="Spatafora J."/>
            <person name="Crous P."/>
            <person name="Grigoriev I."/>
        </authorList>
    </citation>
    <scope>NUCLEOTIDE SEQUENCE</scope>
    <source>
        <strain evidence="2">HMLAC05119</strain>
    </source>
</reference>
<dbReference type="Proteomes" id="UP000800096">
    <property type="component" value="Unassembled WGS sequence"/>
</dbReference>
<feature type="compositionally biased region" description="Polar residues" evidence="1">
    <location>
        <begin position="153"/>
        <end position="166"/>
    </location>
</feature>
<feature type="region of interest" description="Disordered" evidence="1">
    <location>
        <begin position="1"/>
        <end position="40"/>
    </location>
</feature>
<keyword evidence="3" id="KW-1185">Reference proteome</keyword>
<evidence type="ECO:0000313" key="3">
    <source>
        <dbReference type="Proteomes" id="UP000800096"/>
    </source>
</evidence>
<accession>A0A6A5Q7R8</accession>
<evidence type="ECO:0000256" key="1">
    <source>
        <dbReference type="SAM" id="MobiDB-lite"/>
    </source>
</evidence>